<proteinExistence type="predicted"/>
<feature type="compositionally biased region" description="Pro residues" evidence="1">
    <location>
        <begin position="358"/>
        <end position="368"/>
    </location>
</feature>
<reference evidence="2 3" key="1">
    <citation type="submission" date="2016-10" db="EMBL/GenBank/DDBJ databases">
        <authorList>
            <person name="de Groot N.N."/>
        </authorList>
    </citation>
    <scope>NUCLEOTIDE SEQUENCE [LARGE SCALE GENOMIC DNA]</scope>
    <source>
        <strain evidence="2 3">CGMCC 1.11030</strain>
    </source>
</reference>
<dbReference type="SUPFAM" id="SSF53756">
    <property type="entry name" value="UDP-Glycosyltransferase/glycogen phosphorylase"/>
    <property type="match status" value="1"/>
</dbReference>
<organism evidence="2 3">
    <name type="scientific">Albimonas pacifica</name>
    <dbReference type="NCBI Taxonomy" id="1114924"/>
    <lineage>
        <taxon>Bacteria</taxon>
        <taxon>Pseudomonadati</taxon>
        <taxon>Pseudomonadota</taxon>
        <taxon>Alphaproteobacteria</taxon>
        <taxon>Rhodobacterales</taxon>
        <taxon>Paracoccaceae</taxon>
        <taxon>Albimonas</taxon>
    </lineage>
</organism>
<gene>
    <name evidence="2" type="ORF">SAMN05216258_104109</name>
</gene>
<protein>
    <recommendedName>
        <fullName evidence="4">Glycosyl transferases group 1</fullName>
    </recommendedName>
</protein>
<keyword evidence="3" id="KW-1185">Reference proteome</keyword>
<dbReference type="EMBL" id="FOQH01000004">
    <property type="protein sequence ID" value="SFI07166.1"/>
    <property type="molecule type" value="Genomic_DNA"/>
</dbReference>
<feature type="region of interest" description="Disordered" evidence="1">
    <location>
        <begin position="342"/>
        <end position="368"/>
    </location>
</feature>
<evidence type="ECO:0000313" key="3">
    <source>
        <dbReference type="Proteomes" id="UP000199377"/>
    </source>
</evidence>
<evidence type="ECO:0000256" key="1">
    <source>
        <dbReference type="SAM" id="MobiDB-lite"/>
    </source>
</evidence>
<dbReference type="STRING" id="1114924.SAMN05216258_104109"/>
<dbReference type="AlphaFoldDB" id="A0A1I3F7E0"/>
<dbReference type="Proteomes" id="UP000199377">
    <property type="component" value="Unassembled WGS sequence"/>
</dbReference>
<evidence type="ECO:0008006" key="4">
    <source>
        <dbReference type="Google" id="ProtNLM"/>
    </source>
</evidence>
<name>A0A1I3F7E0_9RHOB</name>
<evidence type="ECO:0000313" key="2">
    <source>
        <dbReference type="EMBL" id="SFI07166.1"/>
    </source>
</evidence>
<sequence>MMAVSNVVAERPATRSLRRPVHFVCPPDQVWPELLDGAPVELSMETLLERSLQNVDCWVSRVCYELRRAGCECTYATQTRRGAINVCDAVTLRWTNRGVRPYVMIARGDKHWPMLANFVASQNRQDAGRRNGIFIPIWLQAGILPRDPARGAAIRKLSFKGWPANLYADFRSDSFRAALAERGVDYDIGVEAFRSGRPNWADYRDCDLVIAVRNLTEFDIRTKPGSKLVNAWWGETPALLGPEPAYAEMRRSELDYIEVRTVEDALAAIDRLIADPELYAAMVENGRVRRREWTDELFRDMWIDALNGVVAADFEAWERRSGLSRVAWVAVRSVKEQVSRRRRWRRTQSGPRVLDAPPSAPRPAEPAS</sequence>
<accession>A0A1I3F7E0</accession>